<comment type="caution">
    <text evidence="3">The sequence shown here is derived from an EMBL/GenBank/DDBJ whole genome shotgun (WGS) entry which is preliminary data.</text>
</comment>
<reference evidence="3 4" key="1">
    <citation type="submission" date="2019-07" db="EMBL/GenBank/DDBJ databases">
        <title>Whole genome shotgun sequence of Actinotalea fermentans NBRC 105374.</title>
        <authorList>
            <person name="Hosoyama A."/>
            <person name="Uohara A."/>
            <person name="Ohji S."/>
            <person name="Ichikawa N."/>
        </authorList>
    </citation>
    <scope>NUCLEOTIDE SEQUENCE [LARGE SCALE GENOMIC DNA]</scope>
    <source>
        <strain evidence="3 4">NBRC 105374</strain>
    </source>
</reference>
<feature type="transmembrane region" description="Helical" evidence="2">
    <location>
        <begin position="32"/>
        <end position="54"/>
    </location>
</feature>
<evidence type="ECO:0000256" key="1">
    <source>
        <dbReference type="SAM" id="MobiDB-lite"/>
    </source>
</evidence>
<evidence type="ECO:0000313" key="3">
    <source>
        <dbReference type="EMBL" id="GEN80329.1"/>
    </source>
</evidence>
<organism evidence="3 4">
    <name type="scientific">Actinotalea fermentans</name>
    <dbReference type="NCBI Taxonomy" id="43671"/>
    <lineage>
        <taxon>Bacteria</taxon>
        <taxon>Bacillati</taxon>
        <taxon>Actinomycetota</taxon>
        <taxon>Actinomycetes</taxon>
        <taxon>Micrococcales</taxon>
        <taxon>Cellulomonadaceae</taxon>
        <taxon>Actinotalea</taxon>
    </lineage>
</organism>
<feature type="region of interest" description="Disordered" evidence="1">
    <location>
        <begin position="1"/>
        <end position="23"/>
    </location>
</feature>
<dbReference type="OrthoDB" id="3403621at2"/>
<proteinExistence type="predicted"/>
<keyword evidence="2" id="KW-1133">Transmembrane helix</keyword>
<name>A0A511YYR2_9CELL</name>
<feature type="region of interest" description="Disordered" evidence="1">
    <location>
        <begin position="52"/>
        <end position="89"/>
    </location>
</feature>
<dbReference type="Proteomes" id="UP000321484">
    <property type="component" value="Unassembled WGS sequence"/>
</dbReference>
<dbReference type="EMBL" id="BJYK01000006">
    <property type="protein sequence ID" value="GEN80329.1"/>
    <property type="molecule type" value="Genomic_DNA"/>
</dbReference>
<keyword evidence="2" id="KW-0812">Transmembrane</keyword>
<keyword evidence="4" id="KW-1185">Reference proteome</keyword>
<keyword evidence="2" id="KW-0472">Membrane</keyword>
<evidence type="ECO:0000256" key="2">
    <source>
        <dbReference type="SAM" id="Phobius"/>
    </source>
</evidence>
<feature type="compositionally biased region" description="Low complexity" evidence="1">
    <location>
        <begin position="63"/>
        <end position="80"/>
    </location>
</feature>
<evidence type="ECO:0000313" key="4">
    <source>
        <dbReference type="Proteomes" id="UP000321484"/>
    </source>
</evidence>
<accession>A0A511YYR2</accession>
<protein>
    <submittedName>
        <fullName evidence="3">Uncharacterized protein</fullName>
    </submittedName>
</protein>
<gene>
    <name evidence="3" type="ORF">AFE02nite_20630</name>
</gene>
<sequence length="395" mass="41416">MTRTAGARGEARAGTGTREGAVGRGATWRRRALLGALALVPLAVGVLAACSAAGEPEPPSPTPSTDRAPDAADATAEATAGGVRRGPLDGLLDTVDQRSATSAEAVLARAVRYEEVVAACMAEEGFEYTPTDWRANPGALEVAPLGAVAVDLVASAALYGYGISTTALIDAATEPTTVEDPNADRVAAMSDAERRAWELALTGPGQGEAYHEGSEAYDWSRYGCVGRAAHETEVAEPRQGFDDSAWSGLREDISALEAGVWDDPRLTETHARWAACMTAAGYGGYTDAREPVASVIERSMAIWDEAGGGPADPEAMADPTDPAAVERAAEVARLQAELAQEEIALAVADTTCQVEVDLDRAYTDTWIAAQEEFYAAHRVDLDAWLAAFEEFQAGD</sequence>
<dbReference type="AlphaFoldDB" id="A0A511YYR2"/>
<dbReference type="RefSeq" id="WP_146819593.1">
    <property type="nucleotide sequence ID" value="NZ_BJYK01000006.1"/>
</dbReference>